<dbReference type="NCBIfam" id="TIGR00453">
    <property type="entry name" value="ispD"/>
    <property type="match status" value="1"/>
</dbReference>
<proteinExistence type="inferred from homology"/>
<feature type="site" description="Positions MEP for the nucleophilic attack" evidence="7">
    <location>
        <position position="152"/>
    </location>
</feature>
<dbReference type="EMBL" id="JAFBCV010000018">
    <property type="protein sequence ID" value="MBM7840927.1"/>
    <property type="molecule type" value="Genomic_DNA"/>
</dbReference>
<evidence type="ECO:0000256" key="3">
    <source>
        <dbReference type="ARBA" id="ARBA00009789"/>
    </source>
</evidence>
<organism evidence="8 9">
    <name type="scientific">Shouchella xiaoxiensis</name>
    <dbReference type="NCBI Taxonomy" id="766895"/>
    <lineage>
        <taxon>Bacteria</taxon>
        <taxon>Bacillati</taxon>
        <taxon>Bacillota</taxon>
        <taxon>Bacilli</taxon>
        <taxon>Bacillales</taxon>
        <taxon>Bacillaceae</taxon>
        <taxon>Shouchella</taxon>
    </lineage>
</organism>
<evidence type="ECO:0000256" key="2">
    <source>
        <dbReference type="ARBA" id="ARBA00004787"/>
    </source>
</evidence>
<evidence type="ECO:0000313" key="9">
    <source>
        <dbReference type="Proteomes" id="UP001179280"/>
    </source>
</evidence>
<dbReference type="InterPro" id="IPR050088">
    <property type="entry name" value="IspD/TarI_cytidylyltransf_bact"/>
</dbReference>
<comment type="caution">
    <text evidence="8">The sequence shown here is derived from an EMBL/GenBank/DDBJ whole genome shotgun (WGS) entry which is preliminary data.</text>
</comment>
<accession>A0ABS2T397</accession>
<comment type="pathway">
    <text evidence="2 7">Isoprenoid biosynthesis; isopentenyl diphosphate biosynthesis via DXP pathway; isopentenyl diphosphate from 1-deoxy-D-xylulose 5-phosphate: step 2/6.</text>
</comment>
<dbReference type="GO" id="GO:0050518">
    <property type="term" value="F:2-C-methyl-D-erythritol 4-phosphate cytidylyltransferase activity"/>
    <property type="evidence" value="ECO:0007669"/>
    <property type="project" value="UniProtKB-EC"/>
</dbReference>
<comment type="function">
    <text evidence="7">Catalyzes the formation of 4-diphosphocytidyl-2-C-methyl-D-erythritol from CTP and 2-C-methyl-D-erythritol 4-phosphate (MEP).</text>
</comment>
<comment type="catalytic activity">
    <reaction evidence="1 7">
        <text>2-C-methyl-D-erythritol 4-phosphate + CTP + H(+) = 4-CDP-2-C-methyl-D-erythritol + diphosphate</text>
        <dbReference type="Rhea" id="RHEA:13429"/>
        <dbReference type="ChEBI" id="CHEBI:15378"/>
        <dbReference type="ChEBI" id="CHEBI:33019"/>
        <dbReference type="ChEBI" id="CHEBI:37563"/>
        <dbReference type="ChEBI" id="CHEBI:57823"/>
        <dbReference type="ChEBI" id="CHEBI:58262"/>
        <dbReference type="EC" id="2.7.7.60"/>
    </reaction>
</comment>
<dbReference type="HAMAP" id="MF_00108">
    <property type="entry name" value="IspD"/>
    <property type="match status" value="1"/>
</dbReference>
<feature type="site" description="Transition state stabilizer" evidence="7">
    <location>
        <position position="15"/>
    </location>
</feature>
<comment type="similarity">
    <text evidence="3 7">Belongs to the IspD/TarI cytidylyltransferase family. IspD subfamily.</text>
</comment>
<evidence type="ECO:0000256" key="6">
    <source>
        <dbReference type="ARBA" id="ARBA00023229"/>
    </source>
</evidence>
<feature type="site" description="Positions MEP for the nucleophilic attack" evidence="7">
    <location>
        <position position="208"/>
    </location>
</feature>
<dbReference type="SUPFAM" id="SSF53448">
    <property type="entry name" value="Nucleotide-diphospho-sugar transferases"/>
    <property type="match status" value="1"/>
</dbReference>
<dbReference type="Proteomes" id="UP001179280">
    <property type="component" value="Unassembled WGS sequence"/>
</dbReference>
<dbReference type="InterPro" id="IPR034683">
    <property type="entry name" value="IspD/TarI"/>
</dbReference>
<dbReference type="InterPro" id="IPR001228">
    <property type="entry name" value="IspD"/>
</dbReference>
<sequence>MEYKAIVLAAGQGKRMKAGFNKQLIELNEVPLIIHSLRLFELDEWCKEIVLVISESEREIMQQLLDQFGLKKVGQLISGGLERQDSVYAGLQALHSSGNVLIHDGARPFVKRETIHKIVMEVEKQGGAIAAVPVKDTIKKVDGTQIVKTAERSNLWAAQTPQGFQYDIVMNAHEDAIASGYIGTDDASLVERLGHTVSIVESDYLNLKLTTEEDLLFAEVILKMKENKA</sequence>
<dbReference type="CDD" id="cd02516">
    <property type="entry name" value="CDP-ME_synthetase"/>
    <property type="match status" value="1"/>
</dbReference>
<evidence type="ECO:0000256" key="5">
    <source>
        <dbReference type="ARBA" id="ARBA00022695"/>
    </source>
</evidence>
<dbReference type="Pfam" id="PF01128">
    <property type="entry name" value="IspD"/>
    <property type="match status" value="1"/>
</dbReference>
<evidence type="ECO:0000256" key="1">
    <source>
        <dbReference type="ARBA" id="ARBA00001282"/>
    </source>
</evidence>
<dbReference type="PROSITE" id="PS01295">
    <property type="entry name" value="ISPD"/>
    <property type="match status" value="1"/>
</dbReference>
<feature type="site" description="Transition state stabilizer" evidence="7">
    <location>
        <position position="22"/>
    </location>
</feature>
<dbReference type="EC" id="2.7.7.60" evidence="7"/>
<evidence type="ECO:0000313" key="8">
    <source>
        <dbReference type="EMBL" id="MBM7840927.1"/>
    </source>
</evidence>
<evidence type="ECO:0000256" key="4">
    <source>
        <dbReference type="ARBA" id="ARBA00022679"/>
    </source>
</evidence>
<dbReference type="RefSeq" id="WP_204468786.1">
    <property type="nucleotide sequence ID" value="NZ_JAFBCV010000018.1"/>
</dbReference>
<keyword evidence="5 7" id="KW-0548">Nucleotidyltransferase</keyword>
<keyword evidence="4 7" id="KW-0808">Transferase</keyword>
<keyword evidence="9" id="KW-1185">Reference proteome</keyword>
<dbReference type="InterPro" id="IPR029044">
    <property type="entry name" value="Nucleotide-diphossugar_trans"/>
</dbReference>
<name>A0ABS2T397_9BACI</name>
<keyword evidence="6 7" id="KW-0414">Isoprene biosynthesis</keyword>
<dbReference type="PANTHER" id="PTHR32125:SF4">
    <property type="entry name" value="2-C-METHYL-D-ERYTHRITOL 4-PHOSPHATE CYTIDYLYLTRANSFERASE, CHLOROPLASTIC"/>
    <property type="match status" value="1"/>
</dbReference>
<reference evidence="8" key="1">
    <citation type="submission" date="2021-01" db="EMBL/GenBank/DDBJ databases">
        <title>Genomic Encyclopedia of Type Strains, Phase IV (KMG-IV): sequencing the most valuable type-strain genomes for metagenomic binning, comparative biology and taxonomic classification.</title>
        <authorList>
            <person name="Goeker M."/>
        </authorList>
    </citation>
    <scope>NUCLEOTIDE SEQUENCE</scope>
    <source>
        <strain evidence="8">DSM 21943</strain>
    </source>
</reference>
<dbReference type="PANTHER" id="PTHR32125">
    <property type="entry name" value="2-C-METHYL-D-ERYTHRITOL 4-PHOSPHATE CYTIDYLYLTRANSFERASE, CHLOROPLASTIC"/>
    <property type="match status" value="1"/>
</dbReference>
<dbReference type="InterPro" id="IPR018294">
    <property type="entry name" value="ISPD_synthase_CS"/>
</dbReference>
<dbReference type="Gene3D" id="3.90.550.10">
    <property type="entry name" value="Spore Coat Polysaccharide Biosynthesis Protein SpsA, Chain A"/>
    <property type="match status" value="1"/>
</dbReference>
<protein>
    <recommendedName>
        <fullName evidence="7">2-C-methyl-D-erythritol 4-phosphate cytidylyltransferase</fullName>
        <ecNumber evidence="7">2.7.7.60</ecNumber>
    </recommendedName>
    <alternativeName>
        <fullName evidence="7">4-diphosphocytidyl-2C-methyl-D-erythritol synthase</fullName>
    </alternativeName>
    <alternativeName>
        <fullName evidence="7">MEP cytidylyltransferase</fullName>
        <shortName evidence="7">MCT</shortName>
    </alternativeName>
</protein>
<gene>
    <name evidence="7" type="primary">ispD</name>
    <name evidence="8" type="ORF">JOC54_004220</name>
</gene>
<evidence type="ECO:0000256" key="7">
    <source>
        <dbReference type="HAMAP-Rule" id="MF_00108"/>
    </source>
</evidence>